<organism evidence="1">
    <name type="scientific">uncultured Nocardioidaceae bacterium</name>
    <dbReference type="NCBI Taxonomy" id="253824"/>
    <lineage>
        <taxon>Bacteria</taxon>
        <taxon>Bacillati</taxon>
        <taxon>Actinomycetota</taxon>
        <taxon>Actinomycetes</taxon>
        <taxon>Propionibacteriales</taxon>
        <taxon>Nocardioidaceae</taxon>
        <taxon>environmental samples</taxon>
    </lineage>
</organism>
<sequence length="38" mass="3965">MRISDVGGADGVIGTTHVVSSAAGWHVLVEPADHRPNR</sequence>
<name>A0A6J4MHK7_9ACTN</name>
<proteinExistence type="predicted"/>
<accession>A0A6J4MHK7</accession>
<dbReference type="EMBL" id="CADCUD010000220">
    <property type="protein sequence ID" value="CAA9359422.1"/>
    <property type="molecule type" value="Genomic_DNA"/>
</dbReference>
<dbReference type="AlphaFoldDB" id="A0A6J4MHK7"/>
<reference evidence="1" key="1">
    <citation type="submission" date="2020-02" db="EMBL/GenBank/DDBJ databases">
        <authorList>
            <person name="Meier V. D."/>
        </authorList>
    </citation>
    <scope>NUCLEOTIDE SEQUENCE</scope>
    <source>
        <strain evidence="1">AVDCRST_MAG46</strain>
    </source>
</reference>
<evidence type="ECO:0000313" key="1">
    <source>
        <dbReference type="EMBL" id="CAA9359422.1"/>
    </source>
</evidence>
<protein>
    <submittedName>
        <fullName evidence="1">Uncharacterized protein</fullName>
    </submittedName>
</protein>
<gene>
    <name evidence="1" type="ORF">AVDCRST_MAG46-3160</name>
</gene>